<dbReference type="PANTHER" id="PTHR30348">
    <property type="entry name" value="UNCHARACTERIZED PROTEIN YECE"/>
    <property type="match status" value="1"/>
</dbReference>
<dbReference type="SUPFAM" id="SSF117396">
    <property type="entry name" value="TM1631-like"/>
    <property type="match status" value="1"/>
</dbReference>
<dbReference type="Gene3D" id="3.20.20.410">
    <property type="entry name" value="Protein of unknown function UPF0759"/>
    <property type="match status" value="1"/>
</dbReference>
<dbReference type="AlphaFoldDB" id="A0A5J6WX65"/>
<protein>
    <submittedName>
        <fullName evidence="1">DUF72 domain-containing protein</fullName>
    </submittedName>
</protein>
<accession>A0A5J6WX65</accession>
<dbReference type="KEGG" id="asim:FE240_11420"/>
<dbReference type="Pfam" id="PF01904">
    <property type="entry name" value="DUF72"/>
    <property type="match status" value="1"/>
</dbReference>
<dbReference type="InterPro" id="IPR036520">
    <property type="entry name" value="UPF0759_sf"/>
</dbReference>
<dbReference type="PANTHER" id="PTHR30348:SF9">
    <property type="entry name" value="UPF0759 PROTEIN YECE"/>
    <property type="match status" value="1"/>
</dbReference>
<reference evidence="1 2" key="1">
    <citation type="submission" date="2019-05" db="EMBL/GenBank/DDBJ databases">
        <title>OXA-830, a novel chromosomally encoded expanded-spectrum class D beta-lactamase in Aeromonas simiae.</title>
        <authorList>
            <person name="Zhou W."/>
            <person name="Chen Q."/>
        </authorList>
    </citation>
    <scope>NUCLEOTIDE SEQUENCE [LARGE SCALE GENOMIC DNA]</scope>
    <source>
        <strain evidence="1 2">A6</strain>
    </source>
</reference>
<sequence length="286" mass="32092">MPLYIGLPQWSHSAWPGHLLGRATRPSDHLADYAKVFNAIEGNTTFYANPSPDTVLRWRDATTDAFRFTFKFPKTISHQSELLGMEREVSAFIQLLAPLHERLGLLKLQLPASFGPAGLPRLEAFLRQLPADFAYAVEVRHPDFFAKGEAERALNRLLIERGINRIMLDSRPLFSVPATLAAKSAAMIEAQGKKPQLPVHVLATAEAPVVRFIGLPQPEQNHRFLQPWLPRWRSWLDEGKTLYLFIHTADNAHAPELARQVATALNLPLPPFVGENDCAQQGILDF</sequence>
<organism evidence="1 2">
    <name type="scientific">Aeromonas simiae</name>
    <dbReference type="NCBI Taxonomy" id="218936"/>
    <lineage>
        <taxon>Bacteria</taxon>
        <taxon>Pseudomonadati</taxon>
        <taxon>Pseudomonadota</taxon>
        <taxon>Gammaproteobacteria</taxon>
        <taxon>Aeromonadales</taxon>
        <taxon>Aeromonadaceae</taxon>
        <taxon>Aeromonas</taxon>
    </lineage>
</organism>
<keyword evidence="2" id="KW-1185">Reference proteome</keyword>
<dbReference type="RefSeq" id="WP_193001068.1">
    <property type="nucleotide sequence ID" value="NZ_CP040449.1"/>
</dbReference>
<gene>
    <name evidence="1" type="ORF">FE240_11420</name>
</gene>
<evidence type="ECO:0000313" key="1">
    <source>
        <dbReference type="EMBL" id="QFI55240.1"/>
    </source>
</evidence>
<dbReference type="InterPro" id="IPR002763">
    <property type="entry name" value="DUF72"/>
</dbReference>
<proteinExistence type="predicted"/>
<evidence type="ECO:0000313" key="2">
    <source>
        <dbReference type="Proteomes" id="UP000594034"/>
    </source>
</evidence>
<dbReference type="Proteomes" id="UP000594034">
    <property type="component" value="Chromosome"/>
</dbReference>
<dbReference type="EMBL" id="CP040449">
    <property type="protein sequence ID" value="QFI55240.1"/>
    <property type="molecule type" value="Genomic_DNA"/>
</dbReference>
<name>A0A5J6WX65_9GAMM</name>